<dbReference type="InterPro" id="IPR001085">
    <property type="entry name" value="Ser_HO-MeTrfase"/>
</dbReference>
<feature type="compositionally biased region" description="Basic residues" evidence="9">
    <location>
        <begin position="107"/>
        <end position="164"/>
    </location>
</feature>
<feature type="compositionally biased region" description="Low complexity" evidence="9">
    <location>
        <begin position="187"/>
        <end position="220"/>
    </location>
</feature>
<dbReference type="GO" id="GO:0004372">
    <property type="term" value="F:glycine hydroxymethyltransferase activity"/>
    <property type="evidence" value="ECO:0007669"/>
    <property type="project" value="UniProtKB-EC"/>
</dbReference>
<dbReference type="FunFam" id="3.40.640.10:FF:000097">
    <property type="entry name" value="Serine hydroxymethyltransferase"/>
    <property type="match status" value="1"/>
</dbReference>
<comment type="pathway">
    <text evidence="3 8">One-carbon metabolism; tetrahydrofolate interconversion.</text>
</comment>
<feature type="compositionally biased region" description="Low complexity" evidence="9">
    <location>
        <begin position="263"/>
        <end position="274"/>
    </location>
</feature>
<evidence type="ECO:0000256" key="9">
    <source>
        <dbReference type="SAM" id="MobiDB-lite"/>
    </source>
</evidence>
<evidence type="ECO:0000256" key="4">
    <source>
        <dbReference type="ARBA" id="ARBA00006376"/>
    </source>
</evidence>
<comment type="function">
    <text evidence="2 8">Interconversion of serine and glycine.</text>
</comment>
<evidence type="ECO:0000256" key="7">
    <source>
        <dbReference type="ARBA" id="ARBA00022898"/>
    </source>
</evidence>
<proteinExistence type="inferred from homology"/>
<dbReference type="InterPro" id="IPR039429">
    <property type="entry name" value="SHMT-like_dom"/>
</dbReference>
<feature type="compositionally biased region" description="Basic residues" evidence="9">
    <location>
        <begin position="170"/>
        <end position="186"/>
    </location>
</feature>
<dbReference type="Pfam" id="PF00464">
    <property type="entry name" value="SHMT"/>
    <property type="match status" value="1"/>
</dbReference>
<keyword evidence="7 8" id="KW-0663">Pyridoxal phosphate</keyword>
<reference evidence="11" key="1">
    <citation type="submission" date="2021-02" db="EMBL/GenBank/DDBJ databases">
        <authorList>
            <person name="Nowell W R."/>
        </authorList>
    </citation>
    <scope>NUCLEOTIDE SEQUENCE</scope>
</reference>
<dbReference type="EC" id="2.1.2.1" evidence="8"/>
<keyword evidence="6 8" id="KW-0808">Transferase</keyword>
<feature type="region of interest" description="Disordered" evidence="9">
    <location>
        <begin position="62"/>
        <end position="81"/>
    </location>
</feature>
<name>A0A8S2RA91_9BILA</name>
<feature type="region of interest" description="Disordered" evidence="9">
    <location>
        <begin position="1"/>
        <end position="49"/>
    </location>
</feature>
<dbReference type="Gene3D" id="3.90.1150.10">
    <property type="entry name" value="Aspartate Aminotransferase, domain 1"/>
    <property type="match status" value="1"/>
</dbReference>
<feature type="region of interest" description="Disordered" evidence="9">
    <location>
        <begin position="98"/>
        <end position="274"/>
    </location>
</feature>
<dbReference type="GO" id="GO:0030170">
    <property type="term" value="F:pyridoxal phosphate binding"/>
    <property type="evidence" value="ECO:0007669"/>
    <property type="project" value="InterPro"/>
</dbReference>
<evidence type="ECO:0000256" key="1">
    <source>
        <dbReference type="ARBA" id="ARBA00001933"/>
    </source>
</evidence>
<organism evidence="11 12">
    <name type="scientific">Rotaria magnacalcarata</name>
    <dbReference type="NCBI Taxonomy" id="392030"/>
    <lineage>
        <taxon>Eukaryota</taxon>
        <taxon>Metazoa</taxon>
        <taxon>Spiralia</taxon>
        <taxon>Gnathifera</taxon>
        <taxon>Rotifera</taxon>
        <taxon>Eurotatoria</taxon>
        <taxon>Bdelloidea</taxon>
        <taxon>Philodinida</taxon>
        <taxon>Philodinidae</taxon>
        <taxon>Rotaria</taxon>
    </lineage>
</organism>
<accession>A0A8S2RA91</accession>
<dbReference type="InterPro" id="IPR015421">
    <property type="entry name" value="PyrdxlP-dep_Trfase_major"/>
</dbReference>
<sequence>KQEDFNQFIGPRPPSPEFLEKMRKQEQRRDRVSGFVRDKITRDKQEERKRKAEMLVQQLKTKVNESTSVINSTESSTTNSNINPTIVEKLLNVKNERSTSSIVASSHQHRRSKHSRSPSKSCNRSKYHRRSRSRSNHRRRRRSSHKRSRSRSKSRSHHRSKQSKNSKSSKSSRNHRRHRHRRHRHSSASSTSSNSLSRSRSSSVSSSSSSLSSSSVSSLSPRDRKKKKKVTNNDEEQRQNQRKNNTQSSKWDQREPTKVKPEAASSIDTATAASSLSINTETTLSNIYLLNRIKMKSLFQRSLFYSIKQAQQINSRRLVWTGRESLRDSDPEMYGLIQKEKNRQKRGLEMIASENFTSRSVLETLGSCLTNKYSEGYPGARYYGGNEYIDQIEILAQKRALAAYGLNESEWGVNVQTFSGVPANFAVYTALLGPYGRLMGLDLPDGGHLSHGYATPTKKISATSVFFESMPYKVDPKTGLIDYESLSKTSKLFRPKMIVAGISCYSRNLEYNKFRAICDEVGAILLADMAHVSGLVVAKVVADPFKYADIVTTTTHKSLRGPRAALIFFRRGIKKTQATKKGAKEEQVEMYDYERKINEAVFPGLQGGPHNNTIGALAVALKEAASDEFKTYAKQVINNAKQLVKSLQEKGYTFVSGI</sequence>
<dbReference type="Proteomes" id="UP000676336">
    <property type="component" value="Unassembled WGS sequence"/>
</dbReference>
<evidence type="ECO:0000313" key="12">
    <source>
        <dbReference type="Proteomes" id="UP000676336"/>
    </source>
</evidence>
<comment type="catalytic activity">
    <reaction evidence="8">
        <text>(6R)-5,10-methylene-5,6,7,8-tetrahydrofolate + glycine + H2O = (6S)-5,6,7,8-tetrahydrofolate + L-serine</text>
        <dbReference type="Rhea" id="RHEA:15481"/>
        <dbReference type="ChEBI" id="CHEBI:15377"/>
        <dbReference type="ChEBI" id="CHEBI:15636"/>
        <dbReference type="ChEBI" id="CHEBI:33384"/>
        <dbReference type="ChEBI" id="CHEBI:57305"/>
        <dbReference type="ChEBI" id="CHEBI:57453"/>
        <dbReference type="EC" id="2.1.2.1"/>
    </reaction>
</comment>
<feature type="compositionally biased region" description="Low complexity" evidence="9">
    <location>
        <begin position="64"/>
        <end position="81"/>
    </location>
</feature>
<dbReference type="GO" id="GO:0005739">
    <property type="term" value="C:mitochondrion"/>
    <property type="evidence" value="ECO:0007669"/>
    <property type="project" value="TreeGrafter"/>
</dbReference>
<comment type="similarity">
    <text evidence="4 8">Belongs to the SHMT family.</text>
</comment>
<dbReference type="InterPro" id="IPR049943">
    <property type="entry name" value="Ser_HO-MeTrfase-like"/>
</dbReference>
<feature type="compositionally biased region" description="Basic and acidic residues" evidence="9">
    <location>
        <begin position="251"/>
        <end position="261"/>
    </location>
</feature>
<keyword evidence="5 8" id="KW-0554">One-carbon metabolism</keyword>
<feature type="non-terminal residue" evidence="11">
    <location>
        <position position="1"/>
    </location>
</feature>
<evidence type="ECO:0000259" key="10">
    <source>
        <dbReference type="Pfam" id="PF00464"/>
    </source>
</evidence>
<dbReference type="InterPro" id="IPR015422">
    <property type="entry name" value="PyrdxlP-dep_Trfase_small"/>
</dbReference>
<comment type="caution">
    <text evidence="11">The sequence shown here is derived from an EMBL/GenBank/DDBJ whole genome shotgun (WGS) entry which is preliminary data.</text>
</comment>
<evidence type="ECO:0000256" key="8">
    <source>
        <dbReference type="RuleBase" id="RU000585"/>
    </source>
</evidence>
<feature type="compositionally biased region" description="Basic and acidic residues" evidence="9">
    <location>
        <begin position="18"/>
        <end position="49"/>
    </location>
</feature>
<dbReference type="GO" id="GO:0019264">
    <property type="term" value="P:glycine biosynthetic process from serine"/>
    <property type="evidence" value="ECO:0007669"/>
    <property type="project" value="InterPro"/>
</dbReference>
<dbReference type="CDD" id="cd00378">
    <property type="entry name" value="SHMT"/>
    <property type="match status" value="1"/>
</dbReference>
<dbReference type="PROSITE" id="PS00096">
    <property type="entry name" value="SHMT"/>
    <property type="match status" value="1"/>
</dbReference>
<evidence type="ECO:0000256" key="6">
    <source>
        <dbReference type="ARBA" id="ARBA00022679"/>
    </source>
</evidence>
<dbReference type="PANTHER" id="PTHR11680">
    <property type="entry name" value="SERINE HYDROXYMETHYLTRANSFERASE"/>
    <property type="match status" value="1"/>
</dbReference>
<evidence type="ECO:0000256" key="3">
    <source>
        <dbReference type="ARBA" id="ARBA00004777"/>
    </source>
</evidence>
<dbReference type="NCBIfam" id="NF000586">
    <property type="entry name" value="PRK00011.1"/>
    <property type="match status" value="1"/>
</dbReference>
<dbReference type="AlphaFoldDB" id="A0A8S2RA91"/>
<dbReference type="InterPro" id="IPR019798">
    <property type="entry name" value="Ser_HO-MeTrfase_PLP_BS"/>
</dbReference>
<feature type="domain" description="Serine hydroxymethyltransferase-like" evidence="10">
    <location>
        <begin position="326"/>
        <end position="657"/>
    </location>
</feature>
<dbReference type="PANTHER" id="PTHR11680:SF59">
    <property type="entry name" value="SERINE HYDROXYMETHYLTRANSFERASE, CYTOSOLIC"/>
    <property type="match status" value="1"/>
</dbReference>
<evidence type="ECO:0000256" key="5">
    <source>
        <dbReference type="ARBA" id="ARBA00022563"/>
    </source>
</evidence>
<dbReference type="SUPFAM" id="SSF53383">
    <property type="entry name" value="PLP-dependent transferases"/>
    <property type="match status" value="1"/>
</dbReference>
<protein>
    <recommendedName>
        <fullName evidence="8">Serine hydroxymethyltransferase</fullName>
        <ecNumber evidence="8">2.1.2.1</ecNumber>
    </recommendedName>
</protein>
<dbReference type="GO" id="GO:0035999">
    <property type="term" value="P:tetrahydrofolate interconversion"/>
    <property type="evidence" value="ECO:0007669"/>
    <property type="project" value="InterPro"/>
</dbReference>
<evidence type="ECO:0000313" key="11">
    <source>
        <dbReference type="EMBL" id="CAF4150546.1"/>
    </source>
</evidence>
<dbReference type="GO" id="GO:0005634">
    <property type="term" value="C:nucleus"/>
    <property type="evidence" value="ECO:0007669"/>
    <property type="project" value="TreeGrafter"/>
</dbReference>
<dbReference type="Gene3D" id="3.40.640.10">
    <property type="entry name" value="Type I PLP-dependent aspartate aminotransferase-like (Major domain)"/>
    <property type="match status" value="1"/>
</dbReference>
<comment type="cofactor">
    <cofactor evidence="1 8">
        <name>pyridoxal 5'-phosphate</name>
        <dbReference type="ChEBI" id="CHEBI:597326"/>
    </cofactor>
</comment>
<gene>
    <name evidence="11" type="ORF">SMN809_LOCUS19744</name>
</gene>
<dbReference type="EMBL" id="CAJOBI010009978">
    <property type="protein sequence ID" value="CAF4150546.1"/>
    <property type="molecule type" value="Genomic_DNA"/>
</dbReference>
<evidence type="ECO:0000256" key="2">
    <source>
        <dbReference type="ARBA" id="ARBA00002224"/>
    </source>
</evidence>
<dbReference type="InterPro" id="IPR015424">
    <property type="entry name" value="PyrdxlP-dep_Trfase"/>
</dbReference>